<reference evidence="2" key="1">
    <citation type="journal article" date="2020" name="Nat. Commun.">
        <title>Genome assembly of wild tea tree DASZ reveals pedigree and selection history of tea varieties.</title>
        <authorList>
            <person name="Zhang W."/>
            <person name="Zhang Y."/>
            <person name="Qiu H."/>
            <person name="Guo Y."/>
            <person name="Wan H."/>
            <person name="Zhang X."/>
            <person name="Scossa F."/>
            <person name="Alseekh S."/>
            <person name="Zhang Q."/>
            <person name="Wang P."/>
            <person name="Xu L."/>
            <person name="Schmidt M.H."/>
            <person name="Jia X."/>
            <person name="Li D."/>
            <person name="Zhu A."/>
            <person name="Guo F."/>
            <person name="Chen W."/>
            <person name="Ni D."/>
            <person name="Usadel B."/>
            <person name="Fernie A.R."/>
            <person name="Wen W."/>
        </authorList>
    </citation>
    <scope>NUCLEOTIDE SEQUENCE [LARGE SCALE GENOMIC DNA]</scope>
    <source>
        <strain evidence="2">cv. G240</strain>
    </source>
</reference>
<proteinExistence type="predicted"/>
<dbReference type="Proteomes" id="UP000593564">
    <property type="component" value="Unassembled WGS sequence"/>
</dbReference>
<name>A0A7J7FWS9_CAMSI</name>
<accession>A0A7J7FWS9</accession>
<evidence type="ECO:0000313" key="2">
    <source>
        <dbReference type="Proteomes" id="UP000593564"/>
    </source>
</evidence>
<dbReference type="EMBL" id="JACBKZ010000014">
    <property type="protein sequence ID" value="KAF5932759.1"/>
    <property type="molecule type" value="Genomic_DNA"/>
</dbReference>
<comment type="caution">
    <text evidence="1">The sequence shown here is derived from an EMBL/GenBank/DDBJ whole genome shotgun (WGS) entry which is preliminary data.</text>
</comment>
<evidence type="ECO:0000313" key="1">
    <source>
        <dbReference type="EMBL" id="KAF5932759.1"/>
    </source>
</evidence>
<organism evidence="1 2">
    <name type="scientific">Camellia sinensis</name>
    <name type="common">Tea plant</name>
    <name type="synonym">Thea sinensis</name>
    <dbReference type="NCBI Taxonomy" id="4442"/>
    <lineage>
        <taxon>Eukaryota</taxon>
        <taxon>Viridiplantae</taxon>
        <taxon>Streptophyta</taxon>
        <taxon>Embryophyta</taxon>
        <taxon>Tracheophyta</taxon>
        <taxon>Spermatophyta</taxon>
        <taxon>Magnoliopsida</taxon>
        <taxon>eudicotyledons</taxon>
        <taxon>Gunneridae</taxon>
        <taxon>Pentapetalae</taxon>
        <taxon>asterids</taxon>
        <taxon>Ericales</taxon>
        <taxon>Theaceae</taxon>
        <taxon>Camellia</taxon>
    </lineage>
</organism>
<protein>
    <submittedName>
        <fullName evidence="1">Uncharacterized protein</fullName>
    </submittedName>
</protein>
<sequence>MHLHSSRRFHLVIITNTKKEGSEAQFMSQIMGFPNTKTIAPPPSGMERVRGGIWCLWNEAEISCEVVEIPQNQAIAQQAHIFIRPARTG</sequence>
<gene>
    <name evidence="1" type="ORF">HYC85_028930</name>
</gene>
<keyword evidence="2" id="KW-1185">Reference proteome</keyword>
<reference evidence="1 2" key="2">
    <citation type="submission" date="2020-07" db="EMBL/GenBank/DDBJ databases">
        <title>Genome assembly of wild tea tree DASZ reveals pedigree and selection history of tea varieties.</title>
        <authorList>
            <person name="Zhang W."/>
        </authorList>
    </citation>
    <scope>NUCLEOTIDE SEQUENCE [LARGE SCALE GENOMIC DNA]</scope>
    <source>
        <strain evidence="2">cv. G240</strain>
        <tissue evidence="1">Leaf</tissue>
    </source>
</reference>
<dbReference type="AlphaFoldDB" id="A0A7J7FWS9"/>